<evidence type="ECO:0000256" key="1">
    <source>
        <dbReference type="ARBA" id="ARBA00006611"/>
    </source>
</evidence>
<dbReference type="PANTHER" id="PTHR30486:SF6">
    <property type="entry name" value="TYPE IV PILUS RETRACTATION ATPASE PILT"/>
    <property type="match status" value="1"/>
</dbReference>
<dbReference type="EMBL" id="CP000804">
    <property type="protein sequence ID" value="ABU57801.1"/>
    <property type="molecule type" value="Genomic_DNA"/>
</dbReference>
<dbReference type="HOGENOM" id="CLU_446098_0_0_0"/>
<dbReference type="OrthoDB" id="9810761at2"/>
<evidence type="ECO:0000313" key="5">
    <source>
        <dbReference type="Proteomes" id="UP000000263"/>
    </source>
</evidence>
<dbReference type="CDD" id="cd01130">
    <property type="entry name" value="VirB11-like_ATPase"/>
    <property type="match status" value="2"/>
</dbReference>
<dbReference type="SUPFAM" id="SSF52540">
    <property type="entry name" value="P-loop containing nucleoside triphosphate hydrolases"/>
    <property type="match status" value="2"/>
</dbReference>
<dbReference type="Pfam" id="PF00437">
    <property type="entry name" value="T2SSE"/>
    <property type="match status" value="2"/>
</dbReference>
<evidence type="ECO:0000259" key="3">
    <source>
        <dbReference type="SMART" id="SM00382"/>
    </source>
</evidence>
<gene>
    <name evidence="4" type="ordered locus">Rcas_1709</name>
</gene>
<organism evidence="4 5">
    <name type="scientific">Roseiflexus castenholzii (strain DSM 13941 / HLO8)</name>
    <dbReference type="NCBI Taxonomy" id="383372"/>
    <lineage>
        <taxon>Bacteria</taxon>
        <taxon>Bacillati</taxon>
        <taxon>Chloroflexota</taxon>
        <taxon>Chloroflexia</taxon>
        <taxon>Chloroflexales</taxon>
        <taxon>Roseiflexineae</taxon>
        <taxon>Roseiflexaceae</taxon>
        <taxon>Roseiflexus</taxon>
    </lineage>
</organism>
<dbReference type="AlphaFoldDB" id="A7NJY1"/>
<protein>
    <submittedName>
        <fullName evidence="4">Type II secretion system protein E</fullName>
    </submittedName>
</protein>
<dbReference type="STRING" id="383372.Rcas_1709"/>
<reference evidence="4 5" key="1">
    <citation type="submission" date="2007-08" db="EMBL/GenBank/DDBJ databases">
        <title>Complete sequence of Roseiflexus castenholzii DSM 13941.</title>
        <authorList>
            <consortium name="US DOE Joint Genome Institute"/>
            <person name="Copeland A."/>
            <person name="Lucas S."/>
            <person name="Lapidus A."/>
            <person name="Barry K."/>
            <person name="Glavina del Rio T."/>
            <person name="Dalin E."/>
            <person name="Tice H."/>
            <person name="Pitluck S."/>
            <person name="Thompson L.S."/>
            <person name="Brettin T."/>
            <person name="Bruce D."/>
            <person name="Detter J.C."/>
            <person name="Han C."/>
            <person name="Tapia R."/>
            <person name="Schmutz J."/>
            <person name="Larimer F."/>
            <person name="Land M."/>
            <person name="Hauser L."/>
            <person name="Kyrpides N."/>
            <person name="Mikhailova N."/>
            <person name="Bryant D.A."/>
            <person name="Hanada S."/>
            <person name="Tsukatani Y."/>
            <person name="Richardson P."/>
        </authorList>
    </citation>
    <scope>NUCLEOTIDE SEQUENCE [LARGE SCALE GENOMIC DNA]</scope>
    <source>
        <strain evidence="5">DSM 13941 / HLO8</strain>
    </source>
</reference>
<dbReference type="InterPro" id="IPR050921">
    <property type="entry name" value="T4SS_GSP_E_ATPase"/>
</dbReference>
<dbReference type="Gene3D" id="3.40.50.300">
    <property type="entry name" value="P-loop containing nucleotide triphosphate hydrolases"/>
    <property type="match status" value="2"/>
</dbReference>
<sequence length="612" mass="67821">MTITRVTPKAGSTSPRSASSAAVSPKRREPGHSYHWTIGELLIPACERIVTIEDAAELRFHRTHPHVARLEARPPNVEGAGEVTIRQLVRNALRMRPDRIIVGEVRGAEALDMLQAMNTGHEGSMTTVHANSPRDAFSRLETMVMWAEGARELPLSAIREQLVGALDIVIQQTRLPNGRRKVISISEVQGIRHGEVELRDIFVFHSSVDDKGQVLGEFMATGALPRCLRKIEPACGALDHLFKSNYLRDTLGPEILQNPAITEIMVNGPFDVWIEERGKLRPAPEIRFRDHHHLLNVINTIIAPLNRRLDELNPMVDARLPDDERFPGGGRINAVLDPISLVGPVLTIRRFSHTPFTLDRLVALGSMSPQMAAFLRACVRIRRNMLISGGAGSGKTTLLGAIAKEIDLQRERIITIEDAAELRIGAPGDHVLGLETRPPDRFGEGEVTIRQLVRNALRMRPDRIIVGEVRGAEALDMLQAMNTGHEGSLTTLHANSPQEAFSRLETMVLWAREAEALSLSAIRRQLCTLDIVVQQARLADGSRKVVAIAEVVGLDERDQVHVEEIFRFEQHGIDPDGQVVGEHVATGYVPRVLEKLCAYGITLEEKAWCSRS</sequence>
<dbReference type="InterPro" id="IPR001482">
    <property type="entry name" value="T2SS/T4SS_dom"/>
</dbReference>
<evidence type="ECO:0000256" key="2">
    <source>
        <dbReference type="SAM" id="MobiDB-lite"/>
    </source>
</evidence>
<dbReference type="InterPro" id="IPR003593">
    <property type="entry name" value="AAA+_ATPase"/>
</dbReference>
<accession>A7NJY1</accession>
<feature type="region of interest" description="Disordered" evidence="2">
    <location>
        <begin position="1"/>
        <end position="30"/>
    </location>
</feature>
<dbReference type="Gene3D" id="3.30.450.380">
    <property type="match status" value="1"/>
</dbReference>
<dbReference type="SMART" id="SM00382">
    <property type="entry name" value="AAA"/>
    <property type="match status" value="1"/>
</dbReference>
<proteinExistence type="inferred from homology"/>
<dbReference type="KEGG" id="rca:Rcas_1709"/>
<dbReference type="Proteomes" id="UP000000263">
    <property type="component" value="Chromosome"/>
</dbReference>
<dbReference type="InterPro" id="IPR027417">
    <property type="entry name" value="P-loop_NTPase"/>
</dbReference>
<name>A7NJY1_ROSCS</name>
<dbReference type="eggNOG" id="COG4962">
    <property type="taxonomic scope" value="Bacteria"/>
</dbReference>
<feature type="compositionally biased region" description="Low complexity" evidence="2">
    <location>
        <begin position="10"/>
        <end position="24"/>
    </location>
</feature>
<feature type="domain" description="AAA+ ATPase" evidence="3">
    <location>
        <begin position="381"/>
        <end position="576"/>
    </location>
</feature>
<comment type="similarity">
    <text evidence="1">Belongs to the GSP E family.</text>
</comment>
<evidence type="ECO:0000313" key="4">
    <source>
        <dbReference type="EMBL" id="ABU57801.1"/>
    </source>
</evidence>
<keyword evidence="5" id="KW-1185">Reference proteome</keyword>
<dbReference type="PANTHER" id="PTHR30486">
    <property type="entry name" value="TWITCHING MOTILITY PROTEIN PILT"/>
    <property type="match status" value="1"/>
</dbReference>
<dbReference type="GO" id="GO:0016887">
    <property type="term" value="F:ATP hydrolysis activity"/>
    <property type="evidence" value="ECO:0007669"/>
    <property type="project" value="InterPro"/>
</dbReference>